<comment type="subcellular location">
    <subcellularLocation>
        <location evidence="2">Membrane</location>
        <topology evidence="2">Single-pass membrane protein</topology>
    </subcellularLocation>
    <subcellularLocation>
        <location evidence="17">Plastid</location>
        <location evidence="17">Chloroplast outer membrane</location>
    </subcellularLocation>
</comment>
<evidence type="ECO:0000313" key="20">
    <source>
        <dbReference type="EMBL" id="CAF1508126.1"/>
    </source>
</evidence>
<dbReference type="PANTHER" id="PTHR10903">
    <property type="entry name" value="GTPASE, IMAP FAMILY MEMBER-RELATED"/>
    <property type="match status" value="1"/>
</dbReference>
<evidence type="ECO:0000313" key="21">
    <source>
        <dbReference type="EMBL" id="CAF4115067.1"/>
    </source>
</evidence>
<keyword evidence="8" id="KW-0479">Metal-binding</keyword>
<keyword evidence="16" id="KW-0472">Membrane</keyword>
<organism evidence="21 22">
    <name type="scientific">Adineta steineri</name>
    <dbReference type="NCBI Taxonomy" id="433720"/>
    <lineage>
        <taxon>Eukaryota</taxon>
        <taxon>Metazoa</taxon>
        <taxon>Spiralia</taxon>
        <taxon>Gnathifera</taxon>
        <taxon>Rotifera</taxon>
        <taxon>Eurotatoria</taxon>
        <taxon>Bdelloidea</taxon>
        <taxon>Adinetida</taxon>
        <taxon>Adinetidae</taxon>
        <taxon>Adineta</taxon>
    </lineage>
</organism>
<evidence type="ECO:0000256" key="7">
    <source>
        <dbReference type="ARBA" id="ARBA00022692"/>
    </source>
</evidence>
<feature type="coiled-coil region" evidence="18">
    <location>
        <begin position="204"/>
        <end position="287"/>
    </location>
</feature>
<evidence type="ECO:0000256" key="3">
    <source>
        <dbReference type="ARBA" id="ARBA00008535"/>
    </source>
</evidence>
<evidence type="ECO:0000256" key="5">
    <source>
        <dbReference type="ARBA" id="ARBA00022528"/>
    </source>
</evidence>
<dbReference type="PANTHER" id="PTHR10903:SF135">
    <property type="entry name" value="TRANSLOCASE OF CHLOROPLAST 120, CHLOROPLASTIC-RELATED"/>
    <property type="match status" value="1"/>
</dbReference>
<dbReference type="Pfam" id="PF04548">
    <property type="entry name" value="AIG1"/>
    <property type="match status" value="1"/>
</dbReference>
<keyword evidence="13" id="KW-0653">Protein transport</keyword>
<evidence type="ECO:0000259" key="19">
    <source>
        <dbReference type="Pfam" id="PF04548"/>
    </source>
</evidence>
<evidence type="ECO:0000256" key="12">
    <source>
        <dbReference type="ARBA" id="ARBA00022842"/>
    </source>
</evidence>
<dbReference type="AlphaFoldDB" id="A0A819VVF7"/>
<protein>
    <recommendedName>
        <fullName evidence="19">AIG1-type G domain-containing protein</fullName>
    </recommendedName>
</protein>
<evidence type="ECO:0000256" key="15">
    <source>
        <dbReference type="ARBA" id="ARBA00023134"/>
    </source>
</evidence>
<dbReference type="GO" id="GO:0016787">
    <property type="term" value="F:hydrolase activity"/>
    <property type="evidence" value="ECO:0007669"/>
    <property type="project" value="UniProtKB-KW"/>
</dbReference>
<dbReference type="GO" id="GO:0005525">
    <property type="term" value="F:GTP binding"/>
    <property type="evidence" value="ECO:0007669"/>
    <property type="project" value="UniProtKB-KW"/>
</dbReference>
<dbReference type="SUPFAM" id="SSF52540">
    <property type="entry name" value="P-loop containing nucleoside triphosphate hydrolases"/>
    <property type="match status" value="1"/>
</dbReference>
<name>A0A819VVF7_9BILA</name>
<comment type="cofactor">
    <cofactor evidence="1">
        <name>Mg(2+)</name>
        <dbReference type="ChEBI" id="CHEBI:18420"/>
    </cofactor>
</comment>
<evidence type="ECO:0000256" key="8">
    <source>
        <dbReference type="ARBA" id="ARBA00022723"/>
    </source>
</evidence>
<keyword evidence="7" id="KW-0812">Transmembrane</keyword>
<dbReference type="GO" id="GO:0016020">
    <property type="term" value="C:membrane"/>
    <property type="evidence" value="ECO:0007669"/>
    <property type="project" value="UniProtKB-SubCell"/>
</dbReference>
<evidence type="ECO:0000256" key="6">
    <source>
        <dbReference type="ARBA" id="ARBA00022640"/>
    </source>
</evidence>
<evidence type="ECO:0000256" key="9">
    <source>
        <dbReference type="ARBA" id="ARBA00022741"/>
    </source>
</evidence>
<dbReference type="GO" id="GO:0015031">
    <property type="term" value="P:protein transport"/>
    <property type="evidence" value="ECO:0007669"/>
    <property type="project" value="UniProtKB-KW"/>
</dbReference>
<evidence type="ECO:0000256" key="11">
    <source>
        <dbReference type="ARBA" id="ARBA00022805"/>
    </source>
</evidence>
<proteinExistence type="inferred from homology"/>
<dbReference type="InterPro" id="IPR045058">
    <property type="entry name" value="GIMA/IAN/Toc"/>
</dbReference>
<comment type="similarity">
    <text evidence="3">Belongs to the TRAFAC class TrmE-Era-EngA-EngB-Septin-like GTPase superfamily. AIG1/Toc34/Toc159-like paraseptin GTPase family. IAN subfamily.</text>
</comment>
<evidence type="ECO:0000256" key="2">
    <source>
        <dbReference type="ARBA" id="ARBA00004167"/>
    </source>
</evidence>
<evidence type="ECO:0000256" key="14">
    <source>
        <dbReference type="ARBA" id="ARBA00022989"/>
    </source>
</evidence>
<dbReference type="InterPro" id="IPR027417">
    <property type="entry name" value="P-loop_NTPase"/>
</dbReference>
<dbReference type="InterPro" id="IPR006703">
    <property type="entry name" value="G_AIG1"/>
</dbReference>
<keyword evidence="12" id="KW-0460">Magnesium</keyword>
<dbReference type="Proteomes" id="UP000663844">
    <property type="component" value="Unassembled WGS sequence"/>
</dbReference>
<dbReference type="EMBL" id="CAJOAZ010005853">
    <property type="protein sequence ID" value="CAF4115067.1"/>
    <property type="molecule type" value="Genomic_DNA"/>
</dbReference>
<evidence type="ECO:0000256" key="18">
    <source>
        <dbReference type="SAM" id="Coils"/>
    </source>
</evidence>
<keyword evidence="14" id="KW-1133">Transmembrane helix</keyword>
<evidence type="ECO:0000256" key="1">
    <source>
        <dbReference type="ARBA" id="ARBA00001946"/>
    </source>
</evidence>
<evidence type="ECO:0000256" key="10">
    <source>
        <dbReference type="ARBA" id="ARBA00022801"/>
    </source>
</evidence>
<keyword evidence="15" id="KW-0342">GTP-binding</keyword>
<dbReference type="EMBL" id="CAJNOG010002514">
    <property type="protein sequence ID" value="CAF1508126.1"/>
    <property type="molecule type" value="Genomic_DNA"/>
</dbReference>
<dbReference type="GO" id="GO:0046872">
    <property type="term" value="F:metal ion binding"/>
    <property type="evidence" value="ECO:0007669"/>
    <property type="project" value="UniProtKB-KW"/>
</dbReference>
<comment type="caution">
    <text evidence="21">The sequence shown here is derived from an EMBL/GenBank/DDBJ whole genome shotgun (WGS) entry which is preliminary data.</text>
</comment>
<evidence type="ECO:0000256" key="16">
    <source>
        <dbReference type="ARBA" id="ARBA00023136"/>
    </source>
</evidence>
<feature type="domain" description="AIG1-type G" evidence="19">
    <location>
        <begin position="11"/>
        <end position="193"/>
    </location>
</feature>
<accession>A0A819VVF7</accession>
<keyword evidence="10" id="KW-0378">Hydrolase</keyword>
<keyword evidence="11" id="KW-1002">Plastid outer membrane</keyword>
<evidence type="ECO:0000256" key="17">
    <source>
        <dbReference type="ARBA" id="ARBA00024013"/>
    </source>
</evidence>
<keyword evidence="6" id="KW-0934">Plastid</keyword>
<dbReference type="Proteomes" id="UP000663845">
    <property type="component" value="Unassembled WGS sequence"/>
</dbReference>
<gene>
    <name evidence="20" type="ORF">JYZ213_LOCUS43877</name>
    <name evidence="21" type="ORF">OXD698_LOCUS36157</name>
</gene>
<evidence type="ECO:0000256" key="13">
    <source>
        <dbReference type="ARBA" id="ARBA00022927"/>
    </source>
</evidence>
<evidence type="ECO:0000313" key="22">
    <source>
        <dbReference type="Proteomes" id="UP000663844"/>
    </source>
</evidence>
<keyword evidence="18" id="KW-0175">Coiled coil</keyword>
<evidence type="ECO:0000256" key="4">
    <source>
        <dbReference type="ARBA" id="ARBA00022448"/>
    </source>
</evidence>
<keyword evidence="5" id="KW-0150">Chloroplast</keyword>
<keyword evidence="4" id="KW-0813">Transport</keyword>
<keyword evidence="9" id="KW-0547">Nucleotide-binding</keyword>
<sequence>MTTSNNGIGAIILGNSGVGKSFLGNVILGRETFKHQYRPTAVTLKTEYQESPINGQAYAIYNIPGLIENDQERVELNKREIDIAFRQHPNAVVLYVFSTNHGRIKNEDVVAFNAINAAYPLSQKSLVVVINGLDPERSGDYDAETTTVLSSLLKMYLPHVCFVNHIRQPSEKEPLRQQLLKIITDAVPTTHHKEREINLNSAEISKLTKIIEEFQIQIEEDREKYQMQVENLKKEFEEKERRQKVEQQEKEQKKFQGEIEMQLKRLQNETEAQLKRLQSEIEKLKVAPHVAPVDMTNYRKKPCGNCLSCHYLGGSPTASAGYYHLVYGAGYGGTYGVHPSAVVVCNCSCHQ</sequence>
<reference evidence="21" key="1">
    <citation type="submission" date="2021-02" db="EMBL/GenBank/DDBJ databases">
        <authorList>
            <person name="Nowell W R."/>
        </authorList>
    </citation>
    <scope>NUCLEOTIDE SEQUENCE</scope>
</reference>
<dbReference type="Gene3D" id="3.40.50.300">
    <property type="entry name" value="P-loop containing nucleotide triphosphate hydrolases"/>
    <property type="match status" value="1"/>
</dbReference>